<feature type="region of interest" description="Disordered" evidence="1">
    <location>
        <begin position="88"/>
        <end position="148"/>
    </location>
</feature>
<evidence type="ECO:0000256" key="1">
    <source>
        <dbReference type="SAM" id="MobiDB-lite"/>
    </source>
</evidence>
<organism evidence="2">
    <name type="scientific">Human herpesvirus 1</name>
    <name type="common">HHV-1</name>
    <name type="synonym">Human herpes simplex virus 1</name>
    <dbReference type="NCBI Taxonomy" id="10298"/>
    <lineage>
        <taxon>Viruses</taxon>
        <taxon>Duplodnaviria</taxon>
        <taxon>Heunggongvirae</taxon>
        <taxon>Peploviricota</taxon>
        <taxon>Herviviricetes</taxon>
        <taxon>Herpesvirales</taxon>
        <taxon>Orthoherpesviridae</taxon>
        <taxon>Alphaherpesvirinae</taxon>
        <taxon>Simplexvirus</taxon>
        <taxon>Simplexvirus humanalpha1</taxon>
    </lineage>
</organism>
<reference evidence="2" key="1">
    <citation type="journal article" date="2018" name="MSphere">
        <title>Ultrasensitive Capture of Human Herpes Simplex Virus Genomes Directly from Clinical Samples Reveals Extraordinarily Limited Evolution in Cell Culture.</title>
        <authorList>
            <person name="Greninger A.L."/>
            <person name="Roychoudhury P."/>
            <person name="Xie H."/>
            <person name="Casto A."/>
            <person name="Cent A."/>
            <person name="Pepper G."/>
            <person name="Koelle D.M."/>
            <person name="Huang M.L."/>
            <person name="Wald A."/>
            <person name="Johnston C."/>
            <person name="Jerome K.R."/>
        </authorList>
    </citation>
    <scope>NUCLEOTIDE SEQUENCE</scope>
    <source>
        <strain evidence="2">1998-7487</strain>
    </source>
</reference>
<dbReference type="EMBL" id="MG999861">
    <property type="protein sequence ID" value="AWW09990.1"/>
    <property type="molecule type" value="Genomic_DNA"/>
</dbReference>
<proteinExistence type="predicted"/>
<dbReference type="EMBL" id="MG999861">
    <property type="protein sequence ID" value="AWW10008.1"/>
    <property type="molecule type" value="Genomic_DNA"/>
</dbReference>
<name>A0A2Z4H5S3_HHV1</name>
<organismHost>
    <name type="scientific">Homo sapiens</name>
    <name type="common">Human</name>
    <dbReference type="NCBI Taxonomy" id="9606"/>
</organismHost>
<sequence>MATAAATCARPQPKRPAAMAYPRWGTARATLPEMKELLLRAAPEIRKQAWSSATSPGTTRGFWSHPMASASGVYSSRVIRAYCCAASPSSGAHTAAGAPEASNRRRASSASGAPQRPGRLSPRPPYSTRPGGGGPAPGHGSPLTYPSR</sequence>
<protein>
    <submittedName>
        <fullName evidence="2">Uncharacterized protein</fullName>
    </submittedName>
</protein>
<evidence type="ECO:0000313" key="2">
    <source>
        <dbReference type="EMBL" id="AWW09990.1"/>
    </source>
</evidence>
<feature type="compositionally biased region" description="Low complexity" evidence="1">
    <location>
        <begin position="108"/>
        <end position="117"/>
    </location>
</feature>
<accession>A0A2Z4H5S3</accession>